<dbReference type="GeneID" id="9802302"/>
<evidence type="ECO:0000313" key="2">
    <source>
        <dbReference type="EMBL" id="KAF1763269.1"/>
    </source>
</evidence>
<organism evidence="2 3">
    <name type="scientific">Caenorhabditis remanei</name>
    <name type="common">Caenorhabditis vulgaris</name>
    <dbReference type="NCBI Taxonomy" id="31234"/>
    <lineage>
        <taxon>Eukaryota</taxon>
        <taxon>Metazoa</taxon>
        <taxon>Ecdysozoa</taxon>
        <taxon>Nematoda</taxon>
        <taxon>Chromadorea</taxon>
        <taxon>Rhabditida</taxon>
        <taxon>Rhabditina</taxon>
        <taxon>Rhabditomorpha</taxon>
        <taxon>Rhabditoidea</taxon>
        <taxon>Rhabditidae</taxon>
        <taxon>Peloderinae</taxon>
        <taxon>Caenorhabditis</taxon>
    </lineage>
</organism>
<feature type="compositionally biased region" description="Basic and acidic residues" evidence="1">
    <location>
        <begin position="125"/>
        <end position="135"/>
    </location>
</feature>
<proteinExistence type="predicted"/>
<evidence type="ECO:0000313" key="3">
    <source>
        <dbReference type="Proteomes" id="UP000483820"/>
    </source>
</evidence>
<protein>
    <submittedName>
        <fullName evidence="2">Uncharacterized protein</fullName>
    </submittedName>
</protein>
<feature type="compositionally biased region" description="Basic and acidic residues" evidence="1">
    <location>
        <begin position="155"/>
        <end position="170"/>
    </location>
</feature>
<feature type="region of interest" description="Disordered" evidence="1">
    <location>
        <begin position="83"/>
        <end position="170"/>
    </location>
</feature>
<comment type="caution">
    <text evidence="2">The sequence shown here is derived from an EMBL/GenBank/DDBJ whole genome shotgun (WGS) entry which is preliminary data.</text>
</comment>
<reference evidence="2 3" key="1">
    <citation type="submission" date="2019-12" db="EMBL/GenBank/DDBJ databases">
        <title>Chromosome-level assembly of the Caenorhabditis remanei genome.</title>
        <authorList>
            <person name="Teterina A.A."/>
            <person name="Willis J.H."/>
            <person name="Phillips P.C."/>
        </authorList>
    </citation>
    <scope>NUCLEOTIDE SEQUENCE [LARGE SCALE GENOMIC DNA]</scope>
    <source>
        <strain evidence="2 3">PX506</strain>
        <tissue evidence="2">Whole organism</tissue>
    </source>
</reference>
<dbReference type="RefSeq" id="XP_053588100.1">
    <property type="nucleotide sequence ID" value="XM_053728523.1"/>
</dbReference>
<name>A0A6A5H885_CAERE</name>
<gene>
    <name evidence="2" type="ORF">GCK72_011535</name>
</gene>
<accession>A0A6A5H885</accession>
<dbReference type="CTD" id="9802302"/>
<dbReference type="Proteomes" id="UP000483820">
    <property type="component" value="Chromosome III"/>
</dbReference>
<sequence>MERARERQPPQPPPPPPFQLQVLNQLQLILQRQDQIGNILRAQGEQINAIQVQLQQNNGRFDVLDRHADFVHGMFRFVLPEPVPAPPMAEPQENPQVENVNGREQFDQQVPIGGNENPDVPVAREIPEIGDEARPARPQNIPRLIPRGRPHYRPRRGDARRDDRRRGRPY</sequence>
<evidence type="ECO:0000256" key="1">
    <source>
        <dbReference type="SAM" id="MobiDB-lite"/>
    </source>
</evidence>
<dbReference type="KEGG" id="crq:GCK72_011535"/>
<dbReference type="EMBL" id="WUAV01000003">
    <property type="protein sequence ID" value="KAF1763269.1"/>
    <property type="molecule type" value="Genomic_DNA"/>
</dbReference>
<dbReference type="AlphaFoldDB" id="A0A6A5H885"/>